<keyword evidence="1" id="KW-0812">Transmembrane</keyword>
<dbReference type="PANTHER" id="PTHR39602:SF2">
    <property type="entry name" value="ACW-9"/>
    <property type="match status" value="1"/>
</dbReference>
<feature type="chain" id="PRO_5042992291" description="GPI anchored serine-rich protein" evidence="2">
    <location>
        <begin position="17"/>
        <end position="223"/>
    </location>
</feature>
<feature type="signal peptide" evidence="2">
    <location>
        <begin position="1"/>
        <end position="16"/>
    </location>
</feature>
<evidence type="ECO:0008006" key="5">
    <source>
        <dbReference type="Google" id="ProtNLM"/>
    </source>
</evidence>
<evidence type="ECO:0000313" key="4">
    <source>
        <dbReference type="Proteomes" id="UP001303889"/>
    </source>
</evidence>
<name>A0AAN6MIE7_9PEZI</name>
<sequence length="223" mass="22215">MRFAIATVALAGAVLANEEAQSTVYSTEYYTVTSCAPEVTNCPATATVVSSSVIPLTTSTVYATSTKTITDCPDTVTHCPADSTILVTETIAVSTTVCPVEATETEVPEVPSFTASSVSASATGSPSGSVIPPPVVPSSTLVTVAPACPTVSVKTIKTSITTVIPTIIYETVEVPCPTSTPKATPSGKPTGTNPGTPIQTAGAATFGASAILAAAAGLFALLA</sequence>
<evidence type="ECO:0000313" key="3">
    <source>
        <dbReference type="EMBL" id="KAK3900488.1"/>
    </source>
</evidence>
<gene>
    <name evidence="3" type="ORF">C8A05DRAFT_35871</name>
</gene>
<reference evidence="3" key="2">
    <citation type="submission" date="2023-05" db="EMBL/GenBank/DDBJ databases">
        <authorList>
            <consortium name="Lawrence Berkeley National Laboratory"/>
            <person name="Steindorff A."/>
            <person name="Hensen N."/>
            <person name="Bonometti L."/>
            <person name="Westerberg I."/>
            <person name="Brannstrom I.O."/>
            <person name="Guillou S."/>
            <person name="Cros-Aarteil S."/>
            <person name="Calhoun S."/>
            <person name="Haridas S."/>
            <person name="Kuo A."/>
            <person name="Mondo S."/>
            <person name="Pangilinan J."/>
            <person name="Riley R."/>
            <person name="Labutti K."/>
            <person name="Andreopoulos B."/>
            <person name="Lipzen A."/>
            <person name="Chen C."/>
            <person name="Yanf M."/>
            <person name="Daum C."/>
            <person name="Ng V."/>
            <person name="Clum A."/>
            <person name="Ohm R."/>
            <person name="Martin F."/>
            <person name="Silar P."/>
            <person name="Natvig D."/>
            <person name="Lalanne C."/>
            <person name="Gautier V."/>
            <person name="Ament-Velasquez S.L."/>
            <person name="Kruys A."/>
            <person name="Hutchinson M.I."/>
            <person name="Powell A.J."/>
            <person name="Barry K."/>
            <person name="Miller A.N."/>
            <person name="Grigoriev I.V."/>
            <person name="Debuchy R."/>
            <person name="Gladieux P."/>
            <person name="Thoren M.H."/>
            <person name="Johannesson H."/>
        </authorList>
    </citation>
    <scope>NUCLEOTIDE SEQUENCE</scope>
    <source>
        <strain evidence="3">CBS 103.79</strain>
    </source>
</reference>
<keyword evidence="1" id="KW-1133">Transmembrane helix</keyword>
<organism evidence="3 4">
    <name type="scientific">Staphylotrichum tortipilum</name>
    <dbReference type="NCBI Taxonomy" id="2831512"/>
    <lineage>
        <taxon>Eukaryota</taxon>
        <taxon>Fungi</taxon>
        <taxon>Dikarya</taxon>
        <taxon>Ascomycota</taxon>
        <taxon>Pezizomycotina</taxon>
        <taxon>Sordariomycetes</taxon>
        <taxon>Sordariomycetidae</taxon>
        <taxon>Sordariales</taxon>
        <taxon>Chaetomiaceae</taxon>
        <taxon>Staphylotrichum</taxon>
    </lineage>
</organism>
<dbReference type="PANTHER" id="PTHR39602">
    <property type="entry name" value="ACW-9"/>
    <property type="match status" value="1"/>
</dbReference>
<evidence type="ECO:0000256" key="1">
    <source>
        <dbReference type="SAM" id="Phobius"/>
    </source>
</evidence>
<dbReference type="Proteomes" id="UP001303889">
    <property type="component" value="Unassembled WGS sequence"/>
</dbReference>
<dbReference type="AlphaFoldDB" id="A0AAN6MIE7"/>
<keyword evidence="2" id="KW-0732">Signal</keyword>
<dbReference type="EMBL" id="MU855666">
    <property type="protein sequence ID" value="KAK3900488.1"/>
    <property type="molecule type" value="Genomic_DNA"/>
</dbReference>
<accession>A0AAN6MIE7</accession>
<evidence type="ECO:0000256" key="2">
    <source>
        <dbReference type="SAM" id="SignalP"/>
    </source>
</evidence>
<protein>
    <recommendedName>
        <fullName evidence="5">GPI anchored serine-rich protein</fullName>
    </recommendedName>
</protein>
<keyword evidence="1" id="KW-0472">Membrane</keyword>
<keyword evidence="4" id="KW-1185">Reference proteome</keyword>
<feature type="transmembrane region" description="Helical" evidence="1">
    <location>
        <begin position="201"/>
        <end position="222"/>
    </location>
</feature>
<proteinExistence type="predicted"/>
<reference evidence="3" key="1">
    <citation type="journal article" date="2023" name="Mol. Phylogenet. Evol.">
        <title>Genome-scale phylogeny and comparative genomics of the fungal order Sordariales.</title>
        <authorList>
            <person name="Hensen N."/>
            <person name="Bonometti L."/>
            <person name="Westerberg I."/>
            <person name="Brannstrom I.O."/>
            <person name="Guillou S."/>
            <person name="Cros-Aarteil S."/>
            <person name="Calhoun S."/>
            <person name="Haridas S."/>
            <person name="Kuo A."/>
            <person name="Mondo S."/>
            <person name="Pangilinan J."/>
            <person name="Riley R."/>
            <person name="LaButti K."/>
            <person name="Andreopoulos B."/>
            <person name="Lipzen A."/>
            <person name="Chen C."/>
            <person name="Yan M."/>
            <person name="Daum C."/>
            <person name="Ng V."/>
            <person name="Clum A."/>
            <person name="Steindorff A."/>
            <person name="Ohm R.A."/>
            <person name="Martin F."/>
            <person name="Silar P."/>
            <person name="Natvig D.O."/>
            <person name="Lalanne C."/>
            <person name="Gautier V."/>
            <person name="Ament-Velasquez S.L."/>
            <person name="Kruys A."/>
            <person name="Hutchinson M.I."/>
            <person name="Powell A.J."/>
            <person name="Barry K."/>
            <person name="Miller A.N."/>
            <person name="Grigoriev I.V."/>
            <person name="Debuchy R."/>
            <person name="Gladieux P."/>
            <person name="Hiltunen Thoren M."/>
            <person name="Johannesson H."/>
        </authorList>
    </citation>
    <scope>NUCLEOTIDE SEQUENCE</scope>
    <source>
        <strain evidence="3">CBS 103.79</strain>
    </source>
</reference>
<comment type="caution">
    <text evidence="3">The sequence shown here is derived from an EMBL/GenBank/DDBJ whole genome shotgun (WGS) entry which is preliminary data.</text>
</comment>